<feature type="region of interest" description="Disordered" evidence="1">
    <location>
        <begin position="130"/>
        <end position="150"/>
    </location>
</feature>
<organism evidence="3 4">
    <name type="scientific">Mycolicibacterium brisbanense</name>
    <dbReference type="NCBI Taxonomy" id="146020"/>
    <lineage>
        <taxon>Bacteria</taxon>
        <taxon>Bacillati</taxon>
        <taxon>Actinomycetota</taxon>
        <taxon>Actinomycetes</taxon>
        <taxon>Mycobacteriales</taxon>
        <taxon>Mycobacteriaceae</taxon>
        <taxon>Mycolicibacterium</taxon>
    </lineage>
</organism>
<proteinExistence type="predicted"/>
<feature type="transmembrane region" description="Helical" evidence="2">
    <location>
        <begin position="26"/>
        <end position="46"/>
    </location>
</feature>
<dbReference type="Proteomes" id="UP000069620">
    <property type="component" value="Unassembled WGS sequence"/>
</dbReference>
<evidence type="ECO:0000313" key="4">
    <source>
        <dbReference type="Proteomes" id="UP000069620"/>
    </source>
</evidence>
<dbReference type="STRING" id="146020.RMCB_4831"/>
<name>A0A117I6W2_9MYCO</name>
<accession>A0A117I6W2</accession>
<evidence type="ECO:0000256" key="1">
    <source>
        <dbReference type="SAM" id="MobiDB-lite"/>
    </source>
</evidence>
<reference evidence="4" key="1">
    <citation type="journal article" date="2016" name="Genome Announc.">
        <title>Draft Genome Sequences of Five Rapidly Growing Mycobacterium Species, M. thermoresistibile, M. fortuitum subsp. acetamidolyticum, M. canariasense, M. brisbanense, and M. novocastrense.</title>
        <authorList>
            <person name="Katahira K."/>
            <person name="Ogura Y."/>
            <person name="Gotoh Y."/>
            <person name="Hayashi T."/>
        </authorList>
    </citation>
    <scope>NUCLEOTIDE SEQUENCE [LARGE SCALE GENOMIC DNA]</scope>
    <source>
        <strain evidence="4">JCM15654</strain>
    </source>
</reference>
<evidence type="ECO:0000256" key="2">
    <source>
        <dbReference type="SAM" id="Phobius"/>
    </source>
</evidence>
<keyword evidence="4" id="KW-1185">Reference proteome</keyword>
<comment type="caution">
    <text evidence="3">The sequence shown here is derived from an EMBL/GenBank/DDBJ whole genome shotgun (WGS) entry which is preliminary data.</text>
</comment>
<dbReference type="RefSeq" id="WP_029373937.1">
    <property type="nucleotide sequence ID" value="NZ_BCSX01000043.1"/>
</dbReference>
<keyword evidence="2" id="KW-1133">Transmembrane helix</keyword>
<gene>
    <name evidence="3" type="ORF">RMCB_4831</name>
</gene>
<dbReference type="EMBL" id="BCSX01000043">
    <property type="protein sequence ID" value="GAS90735.1"/>
    <property type="molecule type" value="Genomic_DNA"/>
</dbReference>
<keyword evidence="2" id="KW-0812">Transmembrane</keyword>
<dbReference type="OrthoDB" id="5117676at2"/>
<keyword evidence="2" id="KW-0472">Membrane</keyword>
<reference evidence="4" key="2">
    <citation type="submission" date="2016-02" db="EMBL/GenBank/DDBJ databases">
        <title>Draft genome sequence of five rapidly growing Mycobacterium species.</title>
        <authorList>
            <person name="Katahira K."/>
            <person name="Gotou Y."/>
            <person name="Iida K."/>
            <person name="Ogura Y."/>
            <person name="Hayashi T."/>
        </authorList>
    </citation>
    <scope>NUCLEOTIDE SEQUENCE [LARGE SCALE GENOMIC DNA]</scope>
    <source>
        <strain evidence="4">JCM15654</strain>
    </source>
</reference>
<evidence type="ECO:0000313" key="3">
    <source>
        <dbReference type="EMBL" id="GAS90735.1"/>
    </source>
</evidence>
<sequence>MQPVYEPDERWVPADRRWCGLDRRTIPPALAVLALAIVMTVVAPVVNSSFTYTEQVAPGDIMQLADGVTFVPEPGWGITDGVRRGNEPASGYPSTATVVNGDASLSVGVVPFKGDADAALAQLEERVRRAEPDGAEATTGTRAPLTTDQGVQGRTVDVTDPVAHKVLAAFVIDGFAVKAVAIEPLLATSSERDTANRMITSIRRDPQADR</sequence>
<protein>
    <submittedName>
        <fullName evidence="3">Uncharacterized protein</fullName>
    </submittedName>
</protein>
<dbReference type="AlphaFoldDB" id="A0A117I6W2"/>
<feature type="compositionally biased region" description="Polar residues" evidence="1">
    <location>
        <begin position="138"/>
        <end position="150"/>
    </location>
</feature>